<accession>A0A5D0EMT1</accession>
<dbReference type="Proteomes" id="UP000072236">
    <property type="component" value="Chromosome"/>
</dbReference>
<name>A0A5D0EMT1_AGGAC</name>
<dbReference type="EMBL" id="VSED01000007">
    <property type="protein sequence ID" value="TYA39346.1"/>
    <property type="molecule type" value="Genomic_DNA"/>
</dbReference>
<evidence type="ECO:0000313" key="4">
    <source>
        <dbReference type="Proteomes" id="UP000072236"/>
    </source>
</evidence>
<reference evidence="2 5" key="2">
    <citation type="submission" date="2017-10" db="EMBL/GenBank/DDBJ databases">
        <title>Draft genome sequences of Aggregatibacter actinomycetemcomitans strains 310a and 310b.</title>
        <authorList>
            <person name="May A.C."/>
            <person name="Ohta H."/>
            <person name="Maeda H."/>
            <person name="Kokeguchi S."/>
            <person name="Cugini C."/>
        </authorList>
    </citation>
    <scope>NUCLEOTIDE SEQUENCE [LARGE SCALE GENOMIC DNA]</scope>
    <source>
        <strain evidence="2 5">310b</strain>
    </source>
</reference>
<dbReference type="AlphaFoldDB" id="A0A5D0EMT1"/>
<evidence type="ECO:0000313" key="5">
    <source>
        <dbReference type="Proteomes" id="UP000226080"/>
    </source>
</evidence>
<dbReference type="EMBL" id="CP012959">
    <property type="protein sequence ID" value="AMQ93161.1"/>
    <property type="molecule type" value="Genomic_DNA"/>
</dbReference>
<reference evidence="3 6" key="3">
    <citation type="submission" date="2019-08" db="EMBL/GenBank/DDBJ databases">
        <title>Whole genome sequencing of Aggregatibacter actinomycetemcomitans cultured from blood stream infections in Denmark reveals a novel phylogenetic lineage expressing serotype a membrane O polysaccharide.</title>
        <authorList>
            <person name="Nedergaard S."/>
            <person name="Kobel C.M."/>
            <person name="Nielsen M.B."/>
            <person name="Moeller R.T."/>
            <person name="Jensen A.B."/>
            <person name="Noerskov-Lauritsen N."/>
        </authorList>
    </citation>
    <scope>NUCLEOTIDE SEQUENCE [LARGE SCALE GENOMIC DNA]</scope>
    <source>
        <strain evidence="3 6">PN_563</strain>
    </source>
</reference>
<keyword evidence="5" id="KW-1185">Reference proteome</keyword>
<dbReference type="Proteomes" id="UP000323012">
    <property type="component" value="Unassembled WGS sequence"/>
</dbReference>
<gene>
    <name evidence="1" type="ORF">ACT75_00770</name>
    <name evidence="2" type="ORF">CQR80_02285</name>
    <name evidence="3" type="ORF">FXB79_04055</name>
</gene>
<protein>
    <submittedName>
        <fullName evidence="1">Addiction module toxin RelE</fullName>
    </submittedName>
    <submittedName>
        <fullName evidence="3">Type II toxin-antitoxin system RelE/ParE family toxin</fullName>
    </submittedName>
</protein>
<organism evidence="3 6">
    <name type="scientific">Aggregatibacter actinomycetemcomitans</name>
    <name type="common">Actinobacillus actinomycetemcomitans</name>
    <name type="synonym">Haemophilus actinomycetemcomitans</name>
    <dbReference type="NCBI Taxonomy" id="714"/>
    <lineage>
        <taxon>Bacteria</taxon>
        <taxon>Pseudomonadati</taxon>
        <taxon>Pseudomonadota</taxon>
        <taxon>Gammaproteobacteria</taxon>
        <taxon>Pasteurellales</taxon>
        <taxon>Pasteurellaceae</taxon>
        <taxon>Aggregatibacter</taxon>
    </lineage>
</organism>
<evidence type="ECO:0000313" key="2">
    <source>
        <dbReference type="EMBL" id="PHO21289.1"/>
    </source>
</evidence>
<proteinExistence type="predicted"/>
<dbReference type="OrthoDB" id="330810at2"/>
<dbReference type="KEGG" id="aact:ACT75_00770"/>
<evidence type="ECO:0000313" key="3">
    <source>
        <dbReference type="EMBL" id="TYA39346.1"/>
    </source>
</evidence>
<dbReference type="Proteomes" id="UP000226080">
    <property type="component" value="Unassembled WGS sequence"/>
</dbReference>
<dbReference type="Pfam" id="PF05973">
    <property type="entry name" value="Gp49"/>
    <property type="match status" value="1"/>
</dbReference>
<sequence length="116" mass="13509">MWAVILTERFETWLNQQSIKTQECVLANLVRLEHFGPNLARPYVDSVAGSIHSNMKELRVQHSGRAIRLFFAFDPKRRAIVLCGGDKGNDKRFYRTMIRIADQELNHYLATMEQTK</sequence>
<evidence type="ECO:0000313" key="6">
    <source>
        <dbReference type="Proteomes" id="UP000323012"/>
    </source>
</evidence>
<evidence type="ECO:0000313" key="1">
    <source>
        <dbReference type="EMBL" id="AMQ93161.1"/>
    </source>
</evidence>
<dbReference type="EMBL" id="PCGW01000003">
    <property type="protein sequence ID" value="PHO21289.1"/>
    <property type="molecule type" value="Genomic_DNA"/>
</dbReference>
<dbReference type="InterPro" id="IPR009241">
    <property type="entry name" value="HigB-like"/>
</dbReference>
<reference evidence="1 4" key="1">
    <citation type="submission" date="2015-10" db="EMBL/GenBank/DDBJ databases">
        <title>Tn-seq of a polymicrobial infection.</title>
        <authorList>
            <person name="Stacy A."/>
            <person name="Rumbaugh K.P."/>
            <person name="Whiteley M."/>
        </authorList>
    </citation>
    <scope>NUCLEOTIDE SEQUENCE [LARGE SCALE GENOMIC DNA]</scope>
    <source>
        <strain evidence="1 4">624</strain>
    </source>
</reference>
<dbReference type="RefSeq" id="WP_005552065.1">
    <property type="nucleotide sequence ID" value="NZ_CP012959.1"/>
</dbReference>